<keyword evidence="2" id="KW-0489">Methyltransferase</keyword>
<protein>
    <submittedName>
        <fullName evidence="2">Class I SAM-dependent methyltransferase</fullName>
    </submittedName>
</protein>
<dbReference type="GO" id="GO:0032259">
    <property type="term" value="P:methylation"/>
    <property type="evidence" value="ECO:0007669"/>
    <property type="project" value="UniProtKB-KW"/>
</dbReference>
<dbReference type="SUPFAM" id="SSF53335">
    <property type="entry name" value="S-adenosyl-L-methionine-dependent methyltransferases"/>
    <property type="match status" value="1"/>
</dbReference>
<dbReference type="Proteomes" id="UP000715441">
    <property type="component" value="Unassembled WGS sequence"/>
</dbReference>
<keyword evidence="2" id="KW-0808">Transferase</keyword>
<accession>A0ABX1J2B7</accession>
<comment type="caution">
    <text evidence="2">The sequence shown here is derived from an EMBL/GenBank/DDBJ whole genome shotgun (WGS) entry which is preliminary data.</text>
</comment>
<dbReference type="PANTHER" id="PTHR45036:SF1">
    <property type="entry name" value="METHYLTRANSFERASE LIKE 7A"/>
    <property type="match status" value="1"/>
</dbReference>
<feature type="domain" description="Methyltransferase type 11" evidence="1">
    <location>
        <begin position="42"/>
        <end position="135"/>
    </location>
</feature>
<reference evidence="2 3" key="1">
    <citation type="submission" date="2020-04" db="EMBL/GenBank/DDBJ databases">
        <title>Novel species.</title>
        <authorList>
            <person name="Teo W.F.A."/>
            <person name="Lipun K."/>
            <person name="Srisuk N."/>
            <person name="Duangmal K."/>
        </authorList>
    </citation>
    <scope>NUCLEOTIDE SEQUENCE [LARGE SCALE GENOMIC DNA]</scope>
    <source>
        <strain evidence="2 3">K13G38</strain>
    </source>
</reference>
<dbReference type="InterPro" id="IPR052356">
    <property type="entry name" value="Thiol_S-MT"/>
</dbReference>
<name>A0ABX1J2B7_9PSEU</name>
<dbReference type="CDD" id="cd02440">
    <property type="entry name" value="AdoMet_MTases"/>
    <property type="match status" value="1"/>
</dbReference>
<dbReference type="Gene3D" id="3.40.50.150">
    <property type="entry name" value="Vaccinia Virus protein VP39"/>
    <property type="match status" value="1"/>
</dbReference>
<dbReference type="GO" id="GO:0008168">
    <property type="term" value="F:methyltransferase activity"/>
    <property type="evidence" value="ECO:0007669"/>
    <property type="project" value="UniProtKB-KW"/>
</dbReference>
<dbReference type="Pfam" id="PF08241">
    <property type="entry name" value="Methyltransf_11"/>
    <property type="match status" value="1"/>
</dbReference>
<organism evidence="2 3">
    <name type="scientific">Amycolatopsis acididurans</name>
    <dbReference type="NCBI Taxonomy" id="2724524"/>
    <lineage>
        <taxon>Bacteria</taxon>
        <taxon>Bacillati</taxon>
        <taxon>Actinomycetota</taxon>
        <taxon>Actinomycetes</taxon>
        <taxon>Pseudonocardiales</taxon>
        <taxon>Pseudonocardiaceae</taxon>
        <taxon>Amycolatopsis</taxon>
    </lineage>
</organism>
<keyword evidence="3" id="KW-1185">Reference proteome</keyword>
<dbReference type="InterPro" id="IPR013216">
    <property type="entry name" value="Methyltransf_11"/>
</dbReference>
<evidence type="ECO:0000313" key="2">
    <source>
        <dbReference type="EMBL" id="NKQ53937.1"/>
    </source>
</evidence>
<sequence length="209" mass="22477">MDLVRHPVFARLYPRIAAAGEAAGAAEHRDELLAGVTGRVIEVGSGHGINFAHYPETVTEVVAIEPEPSLRARAEEAAREAPVPVTVIEGTAEQLPGEDEAFDVAVTSLVLCSVRDADAALREVRRVLRPGGELRFYEHIRAGQPGFVRYQKIVNVVWPLIAGGCQLVRATDVSISAAGFTVEKSRYFRFPAPGVPASPHVLGLARRAP</sequence>
<dbReference type="InterPro" id="IPR029063">
    <property type="entry name" value="SAM-dependent_MTases_sf"/>
</dbReference>
<dbReference type="PANTHER" id="PTHR45036">
    <property type="entry name" value="METHYLTRANSFERASE LIKE 7B"/>
    <property type="match status" value="1"/>
</dbReference>
<gene>
    <name evidence="2" type="ORF">HFP15_13705</name>
</gene>
<dbReference type="EMBL" id="JAAXLS010000007">
    <property type="protein sequence ID" value="NKQ53937.1"/>
    <property type="molecule type" value="Genomic_DNA"/>
</dbReference>
<evidence type="ECO:0000313" key="3">
    <source>
        <dbReference type="Proteomes" id="UP000715441"/>
    </source>
</evidence>
<evidence type="ECO:0000259" key="1">
    <source>
        <dbReference type="Pfam" id="PF08241"/>
    </source>
</evidence>
<proteinExistence type="predicted"/>